<evidence type="ECO:0000256" key="3">
    <source>
        <dbReference type="ARBA" id="ARBA00022630"/>
    </source>
</evidence>
<dbReference type="HAMAP" id="MF_00462">
    <property type="entry name" value="RsxD_RnfD"/>
    <property type="match status" value="1"/>
</dbReference>
<dbReference type="Pfam" id="PF03116">
    <property type="entry name" value="NQR2_RnfD_RnfE"/>
    <property type="match status" value="1"/>
</dbReference>
<keyword evidence="1 10" id="KW-0813">Transport</keyword>
<dbReference type="EC" id="7.-.-.-" evidence="10"/>
<evidence type="ECO:0000256" key="1">
    <source>
        <dbReference type="ARBA" id="ARBA00022448"/>
    </source>
</evidence>
<dbReference type="NCBIfam" id="TIGR01946">
    <property type="entry name" value="rnfD"/>
    <property type="match status" value="1"/>
</dbReference>
<feature type="transmembrane region" description="Helical" evidence="10">
    <location>
        <begin position="309"/>
        <end position="327"/>
    </location>
</feature>
<feature type="transmembrane region" description="Helical" evidence="10">
    <location>
        <begin position="228"/>
        <end position="247"/>
    </location>
</feature>
<evidence type="ECO:0000256" key="4">
    <source>
        <dbReference type="ARBA" id="ARBA00022643"/>
    </source>
</evidence>
<reference evidence="12" key="1">
    <citation type="submission" date="2016-10" db="EMBL/GenBank/DDBJ databases">
        <authorList>
            <person name="Varghese N."/>
            <person name="Submissions S."/>
        </authorList>
    </citation>
    <scope>NUCLEOTIDE SEQUENCE [LARGE SCALE GENOMIC DNA]</scope>
    <source>
        <strain evidence="12">DSM 7165</strain>
    </source>
</reference>
<dbReference type="PANTHER" id="PTHR30578">
    <property type="entry name" value="ELECTRON TRANSPORT COMPLEX PROTEIN RNFD"/>
    <property type="match status" value="1"/>
</dbReference>
<evidence type="ECO:0000313" key="12">
    <source>
        <dbReference type="Proteomes" id="UP000242999"/>
    </source>
</evidence>
<dbReference type="OrthoDB" id="9776359at2"/>
<feature type="transmembrane region" description="Helical" evidence="10">
    <location>
        <begin position="71"/>
        <end position="88"/>
    </location>
</feature>
<keyword evidence="7 10" id="KW-0249">Electron transport</keyword>
<keyword evidence="9 10" id="KW-0472">Membrane</keyword>
<keyword evidence="10" id="KW-0997">Cell inner membrane</keyword>
<dbReference type="PANTHER" id="PTHR30578:SF0">
    <property type="entry name" value="ION-TRANSLOCATING OXIDOREDUCTASE COMPLEX SUBUNIT D"/>
    <property type="match status" value="1"/>
</dbReference>
<dbReference type="EMBL" id="FNYH01000001">
    <property type="protein sequence ID" value="SEI38251.1"/>
    <property type="molecule type" value="Genomic_DNA"/>
</dbReference>
<keyword evidence="3 10" id="KW-0285">Flavoprotein</keyword>
<feature type="transmembrane region" description="Helical" evidence="10">
    <location>
        <begin position="20"/>
        <end position="39"/>
    </location>
</feature>
<evidence type="ECO:0000256" key="9">
    <source>
        <dbReference type="ARBA" id="ARBA00023136"/>
    </source>
</evidence>
<comment type="similarity">
    <text evidence="10">Belongs to the NqrB/RnfD family.</text>
</comment>
<evidence type="ECO:0000256" key="6">
    <source>
        <dbReference type="ARBA" id="ARBA00022967"/>
    </source>
</evidence>
<comment type="cofactor">
    <cofactor evidence="10">
        <name>FMN</name>
        <dbReference type="ChEBI" id="CHEBI:58210"/>
    </cofactor>
</comment>
<feature type="transmembrane region" description="Helical" evidence="10">
    <location>
        <begin position="124"/>
        <end position="141"/>
    </location>
</feature>
<dbReference type="InterPro" id="IPR004338">
    <property type="entry name" value="NqrB/RnfD"/>
</dbReference>
<dbReference type="STRING" id="64971.SAMN05421831_101134"/>
<evidence type="ECO:0000256" key="5">
    <source>
        <dbReference type="ARBA" id="ARBA00022692"/>
    </source>
</evidence>
<dbReference type="RefSeq" id="WP_093307833.1">
    <property type="nucleotide sequence ID" value="NZ_FNYH01000001.1"/>
</dbReference>
<sequence>MSLLAPSSPHAHRPLSTSHVMAQVSLATLPALGVLTWLFGWGSLINVMLAVTTAIFAEALILKLRKRPWRILMDNSALLTGLLLGLSITPLAPWWLPVLGAAVAVVVAKQVYGGLGQNPFNPAMVAYALLLVSFPLPMSLWPQPLSLQAEPWTFWEHLTHTFTGSLHAIDGYTGATLLDAFKHKGALTAEEFWLQTPVAQAVLNATTGVSLAYLLGGVYLLWRGIISWHTPVAVLASLLILAAFFYGADPSQYASPSMHLLVGAGIFSAFFIATDPVTSATSHKGKLVYGAGIGILVYVIRTWGNYPDAFAFAVLLMNFAVPFIDYYTRPRTYGHARAQRGIK</sequence>
<feature type="modified residue" description="FMN phosphoryl threonine" evidence="10">
    <location>
        <position position="176"/>
    </location>
</feature>
<keyword evidence="12" id="KW-1185">Reference proteome</keyword>
<keyword evidence="6 10" id="KW-1278">Translocase</keyword>
<evidence type="ECO:0000256" key="10">
    <source>
        <dbReference type="HAMAP-Rule" id="MF_00462"/>
    </source>
</evidence>
<dbReference type="Proteomes" id="UP000242999">
    <property type="component" value="Unassembled WGS sequence"/>
</dbReference>
<feature type="transmembrane region" description="Helical" evidence="10">
    <location>
        <begin position="253"/>
        <end position="274"/>
    </location>
</feature>
<comment type="function">
    <text evidence="10">Part of a membrane-bound complex that couples electron transfer with translocation of ions across the membrane.</text>
</comment>
<dbReference type="InterPro" id="IPR011303">
    <property type="entry name" value="RnfD_bac"/>
</dbReference>
<dbReference type="GO" id="GO:0022900">
    <property type="term" value="P:electron transport chain"/>
    <property type="evidence" value="ECO:0007669"/>
    <property type="project" value="UniProtKB-UniRule"/>
</dbReference>
<evidence type="ECO:0000256" key="7">
    <source>
        <dbReference type="ARBA" id="ARBA00022982"/>
    </source>
</evidence>
<gene>
    <name evidence="10" type="primary">rnfD</name>
    <name evidence="11" type="ORF">SAMN05421831_101134</name>
</gene>
<organism evidence="11 12">
    <name type="scientific">Allopseudospirillum japonicum</name>
    <dbReference type="NCBI Taxonomy" id="64971"/>
    <lineage>
        <taxon>Bacteria</taxon>
        <taxon>Pseudomonadati</taxon>
        <taxon>Pseudomonadota</taxon>
        <taxon>Gammaproteobacteria</taxon>
        <taxon>Oceanospirillales</taxon>
        <taxon>Oceanospirillaceae</taxon>
        <taxon>Allopseudospirillum</taxon>
    </lineage>
</organism>
<keyword evidence="4 10" id="KW-0288">FMN</keyword>
<evidence type="ECO:0000256" key="8">
    <source>
        <dbReference type="ARBA" id="ARBA00022989"/>
    </source>
</evidence>
<evidence type="ECO:0000313" key="11">
    <source>
        <dbReference type="EMBL" id="SEI38251.1"/>
    </source>
</evidence>
<protein>
    <recommendedName>
        <fullName evidence="10">Ion-translocating oxidoreductase complex subunit D</fullName>
        <ecNumber evidence="10">7.-.-.-</ecNumber>
    </recommendedName>
    <alternativeName>
        <fullName evidence="10">Rnf electron transport complex subunit D</fullName>
    </alternativeName>
</protein>
<keyword evidence="10" id="KW-1003">Cell membrane</keyword>
<feature type="transmembrane region" description="Helical" evidence="10">
    <location>
        <begin position="201"/>
        <end position="221"/>
    </location>
</feature>
<keyword evidence="2 10" id="KW-0597">Phosphoprotein</keyword>
<dbReference type="GO" id="GO:0005886">
    <property type="term" value="C:plasma membrane"/>
    <property type="evidence" value="ECO:0007669"/>
    <property type="project" value="UniProtKB-SubCell"/>
</dbReference>
<name>A0A1H6Q331_9GAMM</name>
<comment type="subunit">
    <text evidence="10">The complex is composed of six subunits: RnfA, RnfB, RnfC, RnfD, RnfE and RnfG.</text>
</comment>
<dbReference type="AlphaFoldDB" id="A0A1H6Q331"/>
<accession>A0A1H6Q331</accession>
<keyword evidence="8 10" id="KW-1133">Transmembrane helix</keyword>
<evidence type="ECO:0000256" key="2">
    <source>
        <dbReference type="ARBA" id="ARBA00022553"/>
    </source>
</evidence>
<dbReference type="GO" id="GO:0055085">
    <property type="term" value="P:transmembrane transport"/>
    <property type="evidence" value="ECO:0007669"/>
    <property type="project" value="InterPro"/>
</dbReference>
<proteinExistence type="inferred from homology"/>
<keyword evidence="5 10" id="KW-0812">Transmembrane</keyword>
<comment type="subcellular location">
    <subcellularLocation>
        <location evidence="10">Cell inner membrane</location>
        <topology evidence="10">Multi-pass membrane protein</topology>
    </subcellularLocation>
</comment>
<feature type="transmembrane region" description="Helical" evidence="10">
    <location>
        <begin position="286"/>
        <end position="303"/>
    </location>
</feature>
<feature type="transmembrane region" description="Helical" evidence="10">
    <location>
        <begin position="45"/>
        <end position="64"/>
    </location>
</feature>